<dbReference type="Proteomes" id="UP000887578">
    <property type="component" value="Unplaced"/>
</dbReference>
<accession>A0A914PMS7</accession>
<dbReference type="WBParaSite" id="PDA_v2.g19790.t1">
    <property type="protein sequence ID" value="PDA_v2.g19790.t1"/>
    <property type="gene ID" value="PDA_v2.g19790"/>
</dbReference>
<organism evidence="1 2">
    <name type="scientific">Panagrolaimus davidi</name>
    <dbReference type="NCBI Taxonomy" id="227884"/>
    <lineage>
        <taxon>Eukaryota</taxon>
        <taxon>Metazoa</taxon>
        <taxon>Ecdysozoa</taxon>
        <taxon>Nematoda</taxon>
        <taxon>Chromadorea</taxon>
        <taxon>Rhabditida</taxon>
        <taxon>Tylenchina</taxon>
        <taxon>Panagrolaimomorpha</taxon>
        <taxon>Panagrolaimoidea</taxon>
        <taxon>Panagrolaimidae</taxon>
        <taxon>Panagrolaimus</taxon>
    </lineage>
</organism>
<sequence length="470" mass="54433">MSDFIDSLPLFPVSLDLENFDYFVDKEVFKEELAKRDDEFCCGLIKQYARRIQTMEKELLAMEEIEDGKIIITIKKSDLYLCCFAGFANLKWDIYRIAQGVPSMRIRALLKQLVLYAFPHRPEFIQISEIEIFNAVAALPSSEFTEDNLFVAWFYARWILHLDRTTLHVDQVLLMAEQHGLCVQTTRPLTPIAAKFLQQLESLPIDRIRVPTIGCFLFKNYMTENLNVWEENIEPNFLQSNIFIPMEWIIYKTRFDLFHANYAAAQFRTSKMLLKLLLDTKPDFSSLPPELRDYVYFDYNKLQHFAANLGITTLEPLKVPESLIDVASAATTESQVKAIGFGAAVSREMINDEKAKDQLIQALETQMEISNNSAENLRTETALLCIKEINSPLIKKVPKSVPVPSEDFFNQYVLSNPSVFAQYSTIKPDVCERFYELNKIKYPPKFPERVSKFFSLQLFHHLFKITVLIS</sequence>
<reference evidence="2" key="1">
    <citation type="submission" date="2022-11" db="UniProtKB">
        <authorList>
            <consortium name="WormBaseParasite"/>
        </authorList>
    </citation>
    <scope>IDENTIFICATION</scope>
</reference>
<proteinExistence type="predicted"/>
<name>A0A914PMS7_9BILA</name>
<evidence type="ECO:0000313" key="2">
    <source>
        <dbReference type="WBParaSite" id="PDA_v2.g19790.t1"/>
    </source>
</evidence>
<keyword evidence="1" id="KW-1185">Reference proteome</keyword>
<protein>
    <submittedName>
        <fullName evidence="2">Uncharacterized protein</fullName>
    </submittedName>
</protein>
<evidence type="ECO:0000313" key="1">
    <source>
        <dbReference type="Proteomes" id="UP000887578"/>
    </source>
</evidence>
<dbReference type="AlphaFoldDB" id="A0A914PMS7"/>